<dbReference type="EnsemblMetazoa" id="tetur06g02280.1">
    <property type="protein sequence ID" value="tetur06g02280.1"/>
    <property type="gene ID" value="tetur06g02280"/>
</dbReference>
<reference evidence="4" key="2">
    <citation type="submission" date="2015-06" db="UniProtKB">
        <authorList>
            <consortium name="EnsemblMetazoa"/>
        </authorList>
    </citation>
    <scope>IDENTIFICATION</scope>
</reference>
<reference evidence="5" key="1">
    <citation type="submission" date="2011-08" db="EMBL/GenBank/DDBJ databases">
        <authorList>
            <person name="Rombauts S."/>
        </authorList>
    </citation>
    <scope>NUCLEOTIDE SEQUENCE</scope>
    <source>
        <strain evidence="5">London</strain>
    </source>
</reference>
<sequence length="284" mass="31802">MARINTSQNLRIIKREDASSSSYSSQRSKRPRLGTFEVGKVPSQRGPSFIESPTSAVQTPTTVSVPSVQQGLSSSVHEERATNIGTSMGRESPRSLASTTVLHGEVMREYGENELLGFSLDQSSLFIQIISLLNGKVFETFRNMENGFITLQKVWSFAKYHIIKTEHGYSQHFTNKSEFPAADTEIEDELKRNIVCVEQSIRCAYPGCMCKGKIWPSRNAAQQHLQNLNVIYFCAACGQNFNARTTALSHHRTNCSILKNEGLEYVKIEIHSFIIFENFPGLGP</sequence>
<keyword evidence="1" id="KW-0863">Zinc-finger</keyword>
<dbReference type="AlphaFoldDB" id="T1K6Z5"/>
<feature type="compositionally biased region" description="Low complexity" evidence="2">
    <location>
        <begin position="52"/>
        <end position="70"/>
    </location>
</feature>
<dbReference type="Proteomes" id="UP000015104">
    <property type="component" value="Unassembled WGS sequence"/>
</dbReference>
<dbReference type="PROSITE" id="PS50157">
    <property type="entry name" value="ZINC_FINGER_C2H2_2"/>
    <property type="match status" value="1"/>
</dbReference>
<feature type="domain" description="C2H2-type" evidence="3">
    <location>
        <begin position="232"/>
        <end position="254"/>
    </location>
</feature>
<evidence type="ECO:0000256" key="1">
    <source>
        <dbReference type="PROSITE-ProRule" id="PRU00042"/>
    </source>
</evidence>
<proteinExistence type="predicted"/>
<accession>T1K6Z5</accession>
<evidence type="ECO:0000259" key="3">
    <source>
        <dbReference type="PROSITE" id="PS50157"/>
    </source>
</evidence>
<dbReference type="EMBL" id="CAEY01001798">
    <property type="status" value="NOT_ANNOTATED_CDS"/>
    <property type="molecule type" value="Genomic_DNA"/>
</dbReference>
<protein>
    <recommendedName>
        <fullName evidence="3">C2H2-type domain-containing protein</fullName>
    </recommendedName>
</protein>
<organism evidence="4 5">
    <name type="scientific">Tetranychus urticae</name>
    <name type="common">Two-spotted spider mite</name>
    <dbReference type="NCBI Taxonomy" id="32264"/>
    <lineage>
        <taxon>Eukaryota</taxon>
        <taxon>Metazoa</taxon>
        <taxon>Ecdysozoa</taxon>
        <taxon>Arthropoda</taxon>
        <taxon>Chelicerata</taxon>
        <taxon>Arachnida</taxon>
        <taxon>Acari</taxon>
        <taxon>Acariformes</taxon>
        <taxon>Trombidiformes</taxon>
        <taxon>Prostigmata</taxon>
        <taxon>Eleutherengona</taxon>
        <taxon>Raphignathae</taxon>
        <taxon>Tetranychoidea</taxon>
        <taxon>Tetranychidae</taxon>
        <taxon>Tetranychus</taxon>
    </lineage>
</organism>
<evidence type="ECO:0000256" key="2">
    <source>
        <dbReference type="SAM" id="MobiDB-lite"/>
    </source>
</evidence>
<feature type="region of interest" description="Disordered" evidence="2">
    <location>
        <begin position="1"/>
        <end position="96"/>
    </location>
</feature>
<keyword evidence="5" id="KW-1185">Reference proteome</keyword>
<dbReference type="GO" id="GO:0008270">
    <property type="term" value="F:zinc ion binding"/>
    <property type="evidence" value="ECO:0007669"/>
    <property type="project" value="UniProtKB-KW"/>
</dbReference>
<evidence type="ECO:0000313" key="5">
    <source>
        <dbReference type="Proteomes" id="UP000015104"/>
    </source>
</evidence>
<feature type="compositionally biased region" description="Polar residues" evidence="2">
    <location>
        <begin position="1"/>
        <end position="10"/>
    </location>
</feature>
<keyword evidence="1" id="KW-0479">Metal-binding</keyword>
<name>T1K6Z5_TETUR</name>
<dbReference type="InterPro" id="IPR013087">
    <property type="entry name" value="Znf_C2H2_type"/>
</dbReference>
<dbReference type="HOGENOM" id="CLU_981160_0_0_1"/>
<evidence type="ECO:0000313" key="4">
    <source>
        <dbReference type="EnsemblMetazoa" id="tetur06g02280.1"/>
    </source>
</evidence>
<keyword evidence="1" id="KW-0862">Zinc</keyword>